<dbReference type="Proteomes" id="UP001500729">
    <property type="component" value="Unassembled WGS sequence"/>
</dbReference>
<organism evidence="2 3">
    <name type="scientific">Saccharopolyspora erythraea</name>
    <name type="common">Streptomyces erythraeus</name>
    <dbReference type="NCBI Taxonomy" id="1836"/>
    <lineage>
        <taxon>Bacteria</taxon>
        <taxon>Bacillati</taxon>
        <taxon>Actinomycetota</taxon>
        <taxon>Actinomycetes</taxon>
        <taxon>Pseudonocardiales</taxon>
        <taxon>Pseudonocardiaceae</taxon>
        <taxon>Saccharopolyspora</taxon>
    </lineage>
</organism>
<feature type="region of interest" description="Disordered" evidence="1">
    <location>
        <begin position="383"/>
        <end position="406"/>
    </location>
</feature>
<reference evidence="2 3" key="1">
    <citation type="journal article" date="2019" name="Int. J. Syst. Evol. Microbiol.">
        <title>The Global Catalogue of Microorganisms (GCM) 10K type strain sequencing project: providing services to taxonomists for standard genome sequencing and annotation.</title>
        <authorList>
            <consortium name="The Broad Institute Genomics Platform"/>
            <consortium name="The Broad Institute Genome Sequencing Center for Infectious Disease"/>
            <person name="Wu L."/>
            <person name="Ma J."/>
        </authorList>
    </citation>
    <scope>NUCLEOTIDE SEQUENCE [LARGE SCALE GENOMIC DNA]</scope>
    <source>
        <strain evidence="2 3">JCM 10303</strain>
    </source>
</reference>
<proteinExistence type="predicted"/>
<feature type="compositionally biased region" description="Low complexity" evidence="1">
    <location>
        <begin position="190"/>
        <end position="202"/>
    </location>
</feature>
<keyword evidence="3" id="KW-1185">Reference proteome</keyword>
<accession>A0ABN1CK25</accession>
<dbReference type="EMBL" id="BAAAGS010000009">
    <property type="protein sequence ID" value="GAA0520725.1"/>
    <property type="molecule type" value="Genomic_DNA"/>
</dbReference>
<evidence type="ECO:0000256" key="1">
    <source>
        <dbReference type="SAM" id="MobiDB-lite"/>
    </source>
</evidence>
<comment type="caution">
    <text evidence="2">The sequence shown here is derived from an EMBL/GenBank/DDBJ whole genome shotgun (WGS) entry which is preliminary data.</text>
</comment>
<name>A0ABN1CK25_SACER</name>
<evidence type="ECO:0000313" key="3">
    <source>
        <dbReference type="Proteomes" id="UP001500729"/>
    </source>
</evidence>
<feature type="region of interest" description="Disordered" evidence="1">
    <location>
        <begin position="1"/>
        <end position="33"/>
    </location>
</feature>
<gene>
    <name evidence="2" type="ORF">GCM10009533_19830</name>
</gene>
<evidence type="ECO:0000313" key="2">
    <source>
        <dbReference type="EMBL" id="GAA0520725.1"/>
    </source>
</evidence>
<protein>
    <recommendedName>
        <fullName evidence="4">Chromosome partition protein Smc</fullName>
    </recommendedName>
</protein>
<evidence type="ECO:0008006" key="4">
    <source>
        <dbReference type="Google" id="ProtNLM"/>
    </source>
</evidence>
<sequence length="406" mass="44604">MEVTVDGQGDAAVASAEDRVVPPARRGSRDQRRETTLRALAAGDEAYCAYCGQVLPPLPSRGGRPTPYCPADPQRYGNWGAKTITCAMLDEHREIWVQVYGPDQPMTQLDVHALDERMSAVLAVLDPVRTEVAALQQHATGELSSALDSRDTADAERRQAEKAARAAEAERDRAVADAERARAEVEAARGEQAAAAQQAEQALADRDQALSERRAAQEEAEAARTDRQHALDRVSAAHERITGLQSALAEERATALERLDELRRQEEQARQSLRAALTEEHEQRLREQSQDFTQRLRDLQRAADERVAELTEQLTSSTRGYAESLAPLHEEIGTLRRDLAARTAAATDAHRRLDALRDSLGHALDATGDDEVRQRLRGILERLPVADAHADDHAQPQDASPSDDAS</sequence>
<feature type="compositionally biased region" description="Basic and acidic residues" evidence="1">
    <location>
        <begin position="203"/>
        <end position="238"/>
    </location>
</feature>
<feature type="region of interest" description="Disordered" evidence="1">
    <location>
        <begin position="185"/>
        <end position="238"/>
    </location>
</feature>